<keyword evidence="3" id="KW-1185">Reference proteome</keyword>
<protein>
    <recommendedName>
        <fullName evidence="4">Dipeptidyl-peptidase IV</fullName>
    </recommendedName>
</protein>
<dbReference type="InterPro" id="IPR011045">
    <property type="entry name" value="N2O_reductase_N"/>
</dbReference>
<evidence type="ECO:0000256" key="1">
    <source>
        <dbReference type="SAM" id="Phobius"/>
    </source>
</evidence>
<feature type="transmembrane region" description="Helical" evidence="1">
    <location>
        <begin position="7"/>
        <end position="25"/>
    </location>
</feature>
<evidence type="ECO:0008006" key="4">
    <source>
        <dbReference type="Google" id="ProtNLM"/>
    </source>
</evidence>
<dbReference type="EMBL" id="JARUJP010000001">
    <property type="protein sequence ID" value="MDW8799770.1"/>
    <property type="molecule type" value="Genomic_DNA"/>
</dbReference>
<dbReference type="SUPFAM" id="SSF50974">
    <property type="entry name" value="Nitrous oxide reductase, N-terminal domain"/>
    <property type="match status" value="1"/>
</dbReference>
<sequence>MKGFKKIILWTLIPITLELLGIFYIDQFYLNDETSFNTKKIDVATKKGPNKINVKVGDEAKNIKASYNGKYISYYEDESIKVIDTSNNKKKEITFEDGGKLSSYKWLPDRDIMLVAEKYSNGNLGNYLKFKSYNAKKDEKLPLSDENNKELKIPLLDGKYEVLDIALSTATNVTYVKVGREGVRSKLYRINVMAQLEETKYYNGKLGEITALNKEDRLVYQDVTYNRIRVVGLKNPIATGENAIHYLLASDSEDNVYIGNGEDEKVKKIFVASLKKPRDQWKILTLEERVNKDNIYITNKGKIYINEPSKSLVKDLESGQEVQYEGEVVEIHDFGIIVKDGGKISGKLF</sequence>
<keyword evidence="1" id="KW-0812">Transmembrane</keyword>
<dbReference type="RefSeq" id="WP_318796456.1">
    <property type="nucleotide sequence ID" value="NZ_JARUJP010000001.1"/>
</dbReference>
<evidence type="ECO:0000313" key="2">
    <source>
        <dbReference type="EMBL" id="MDW8799770.1"/>
    </source>
</evidence>
<evidence type="ECO:0000313" key="3">
    <source>
        <dbReference type="Proteomes" id="UP001281656"/>
    </source>
</evidence>
<reference evidence="2 3" key="1">
    <citation type="submission" date="2023-04" db="EMBL/GenBank/DDBJ databases">
        <title>Clostridium tannerae sp. nov., isolated from the fecal material of an alpaca.</title>
        <authorList>
            <person name="Miller S."/>
            <person name="Hendry M."/>
            <person name="King J."/>
            <person name="Sankaranarayanan K."/>
            <person name="Lawson P.A."/>
        </authorList>
    </citation>
    <scope>NUCLEOTIDE SEQUENCE [LARGE SCALE GENOMIC DNA]</scope>
    <source>
        <strain evidence="2 3">A1-XYC3</strain>
    </source>
</reference>
<keyword evidence="1" id="KW-1133">Transmembrane helix</keyword>
<name>A0ABU4JNS9_9CLOT</name>
<organism evidence="2 3">
    <name type="scientific">Clostridium tanneri</name>
    <dbReference type="NCBI Taxonomy" id="3037988"/>
    <lineage>
        <taxon>Bacteria</taxon>
        <taxon>Bacillati</taxon>
        <taxon>Bacillota</taxon>
        <taxon>Clostridia</taxon>
        <taxon>Eubacteriales</taxon>
        <taxon>Clostridiaceae</taxon>
        <taxon>Clostridium</taxon>
    </lineage>
</organism>
<proteinExistence type="predicted"/>
<keyword evidence="1" id="KW-0472">Membrane</keyword>
<comment type="caution">
    <text evidence="2">The sequence shown here is derived from an EMBL/GenBank/DDBJ whole genome shotgun (WGS) entry which is preliminary data.</text>
</comment>
<accession>A0ABU4JNS9</accession>
<gene>
    <name evidence="2" type="ORF">P8V03_01205</name>
</gene>
<dbReference type="Proteomes" id="UP001281656">
    <property type="component" value="Unassembled WGS sequence"/>
</dbReference>